<dbReference type="GO" id="GO:1990351">
    <property type="term" value="C:transporter complex"/>
    <property type="evidence" value="ECO:0007669"/>
    <property type="project" value="TreeGrafter"/>
</dbReference>
<dbReference type="InterPro" id="IPR020889">
    <property type="entry name" value="LipoPS_assembly_LptD"/>
</dbReference>
<organism evidence="3 4">
    <name type="scientific">Nitrospina gracilis (strain 3/211)</name>
    <dbReference type="NCBI Taxonomy" id="1266370"/>
    <lineage>
        <taxon>Bacteria</taxon>
        <taxon>Pseudomonadati</taxon>
        <taxon>Nitrospinota/Tectimicrobiota group</taxon>
        <taxon>Nitrospinota</taxon>
        <taxon>Nitrospinia</taxon>
        <taxon>Nitrospinales</taxon>
        <taxon>Nitrospinaceae</taxon>
        <taxon>Nitrospina</taxon>
    </lineage>
</organism>
<evidence type="ECO:0000256" key="1">
    <source>
        <dbReference type="SAM" id="SignalP"/>
    </source>
</evidence>
<dbReference type="FunCoup" id="M1YL89">
    <property type="interactions" value="105"/>
</dbReference>
<feature type="domain" description="LptD C-terminal" evidence="2">
    <location>
        <begin position="280"/>
        <end position="632"/>
    </location>
</feature>
<reference evidence="3 4" key="1">
    <citation type="journal article" date="2013" name="Front. Microbiol.">
        <title>The genome of Nitrospina gracilis illuminates the metabolism and evolution of the major marine nitrite oxidizer.</title>
        <authorList>
            <person name="Luecker S."/>
            <person name="Nowka B."/>
            <person name="Rattei T."/>
            <person name="Spieck E."/>
            <person name="and Daims H."/>
        </authorList>
    </citation>
    <scope>NUCLEOTIDE SEQUENCE [LARGE SCALE GENOMIC DNA]</scope>
    <source>
        <strain evidence="3 4">3/211</strain>
    </source>
</reference>
<dbReference type="HAMAP" id="MF_01411">
    <property type="entry name" value="LPS_assembly_LptD"/>
    <property type="match status" value="1"/>
</dbReference>
<dbReference type="PANTHER" id="PTHR30189:SF1">
    <property type="entry name" value="LPS-ASSEMBLY PROTEIN LPTD"/>
    <property type="match status" value="1"/>
</dbReference>
<proteinExistence type="inferred from homology"/>
<dbReference type="RefSeq" id="WP_005009649.1">
    <property type="nucleotide sequence ID" value="NZ_HG422173.1"/>
</dbReference>
<accession>M1YL89</accession>
<dbReference type="HOGENOM" id="CLU_009039_4_1_0"/>
<feature type="signal peptide" evidence="1">
    <location>
        <begin position="1"/>
        <end position="17"/>
    </location>
</feature>
<comment type="caution">
    <text evidence="3">The sequence shown here is derived from an EMBL/GenBank/DDBJ whole genome shotgun (WGS) entry which is preliminary data.</text>
</comment>
<keyword evidence="4" id="KW-1185">Reference proteome</keyword>
<evidence type="ECO:0000259" key="2">
    <source>
        <dbReference type="Pfam" id="PF04453"/>
    </source>
</evidence>
<dbReference type="GO" id="GO:0043165">
    <property type="term" value="P:Gram-negative-bacterium-type cell outer membrane assembly"/>
    <property type="evidence" value="ECO:0007669"/>
    <property type="project" value="InterPro"/>
</dbReference>
<protein>
    <submittedName>
        <fullName evidence="3">Putative Organic solvent tolerance protein osta</fullName>
    </submittedName>
</protein>
<dbReference type="InParanoid" id="M1YL89"/>
<dbReference type="EMBL" id="CAQJ01000067">
    <property type="protein sequence ID" value="CCQ91226.1"/>
    <property type="molecule type" value="Genomic_DNA"/>
</dbReference>
<evidence type="ECO:0000313" key="3">
    <source>
        <dbReference type="EMBL" id="CCQ91226.1"/>
    </source>
</evidence>
<dbReference type="GO" id="GO:0015920">
    <property type="term" value="P:lipopolysaccharide transport"/>
    <property type="evidence" value="ECO:0007669"/>
    <property type="project" value="InterPro"/>
</dbReference>
<dbReference type="Pfam" id="PF04453">
    <property type="entry name" value="LptD"/>
    <property type="match status" value="1"/>
</dbReference>
<dbReference type="InterPro" id="IPR007543">
    <property type="entry name" value="LptD_C"/>
</dbReference>
<keyword evidence="1" id="KW-0732">Signal</keyword>
<feature type="chain" id="PRO_5004020054" evidence="1">
    <location>
        <begin position="18"/>
        <end position="727"/>
    </location>
</feature>
<evidence type="ECO:0000313" key="4">
    <source>
        <dbReference type="Proteomes" id="UP000011704"/>
    </source>
</evidence>
<dbReference type="GO" id="GO:0009279">
    <property type="term" value="C:cell outer membrane"/>
    <property type="evidence" value="ECO:0007669"/>
    <property type="project" value="InterPro"/>
</dbReference>
<dbReference type="AlphaFoldDB" id="M1YL89"/>
<dbReference type="PANTHER" id="PTHR30189">
    <property type="entry name" value="LPS-ASSEMBLY PROTEIN"/>
    <property type="match status" value="1"/>
</dbReference>
<name>M1YL89_NITG3</name>
<sequence length="727" mass="83853">MALLAGLLGFIPSPALSQSISPVTSPEQKEDPVEITADYMEHLVKENLIKARGNVVVRYQNRTIRADKMAINTESGQGHAQGNVVMKTEGGSTVKAVRGDFNIKTHRGILLRSRGTLKGRQGQEYYVSGKVLRRFSEEHYQTEDATLTTCTGVLPDWMIEVGKADILMEDRALFTGGVFRVKGIPFLYIPVGYVPIVSERKSGFLMPSIGTSNLDGLTIQNRYFWAINRSYDATLGADYMENRGLRSSLEFRYRPSETTEGWWRGEHLKDDISGRTFWKLDARHQQVLPGDARLLARLDQTSGANFNKTFKSQTEIRTRRSSDSFLSLFKGWETNSLDILGRYRESEQAERDDTFGILPSITWVTQSFELGNSGFYFNQESSATQFLLDLDPTIGTDNEETLQRFDFHPQVSYPITFAPWLRLTPQVGFRETYYNKELSDDIDPSTNQPFIRPEFTREVFEFSAFLEGPKFNRVFQPTEPGGPAYKHVIEPRVQYDYISGFDRKDREKIRIIDGVDDIRPTEAVTYFLTQRLLRKDTDSNGNSEVRQVARFEISQSYNIKEARRFQTPLTPRRPFNDLRFDLDTRFTDYFMFNFDSEYNVYDGFVQRFNFDVGIRFSEWLMVVLEKRQVHNESAMILGTLDVTLPKGLNFKYSARFDEFNDRVLEHNGRATYSDPCKCWGLSFDFIRRRNINLNVNQAETKILLSFELRGLADFDGTRGENFIHRGF</sequence>
<dbReference type="Gene3D" id="2.60.450.10">
    <property type="entry name" value="Lipopolysaccharide (LPS) transport protein A like domain"/>
    <property type="match status" value="1"/>
</dbReference>
<dbReference type="Proteomes" id="UP000011704">
    <property type="component" value="Unassembled WGS sequence"/>
</dbReference>
<gene>
    <name evidence="3" type="ORF">NITGR_600011</name>
</gene>
<dbReference type="InterPro" id="IPR050218">
    <property type="entry name" value="LptD"/>
</dbReference>
<dbReference type="STRING" id="1266370.NITGR_600011"/>